<dbReference type="InParanoid" id="A0A1X7UZM2"/>
<dbReference type="OrthoDB" id="9993751at2759"/>
<dbReference type="AlphaFoldDB" id="A0A1X7UZM2"/>
<evidence type="ECO:0000313" key="1">
    <source>
        <dbReference type="EnsemblMetazoa" id="Aqu2.1.33141_001"/>
    </source>
</evidence>
<name>A0A1X7UZM2_AMPQE</name>
<sequence>MSTSSRASSRLQLISTDDCFYLVPTSGNIDKVLEIMKFDCQLQLVDRSKVSAINGERRDCQLLIGLIRLLGGPYLLIGTQHRLVGIINGHEIYQMTNYDVIPFVKSTLHLTQSQV</sequence>
<dbReference type="EnsemblMetazoa" id="Aqu2.1.33141_001">
    <property type="protein sequence ID" value="Aqu2.1.33141_001"/>
    <property type="gene ID" value="Aqu2.1.33141"/>
</dbReference>
<accession>A0A1X7UZM2</accession>
<protein>
    <submittedName>
        <fullName evidence="1">Uncharacterized protein</fullName>
    </submittedName>
</protein>
<proteinExistence type="predicted"/>
<reference evidence="1" key="1">
    <citation type="submission" date="2017-05" db="UniProtKB">
        <authorList>
            <consortium name="EnsemblMetazoa"/>
        </authorList>
    </citation>
    <scope>IDENTIFICATION</scope>
</reference>
<organism evidence="1">
    <name type="scientific">Amphimedon queenslandica</name>
    <name type="common">Sponge</name>
    <dbReference type="NCBI Taxonomy" id="400682"/>
    <lineage>
        <taxon>Eukaryota</taxon>
        <taxon>Metazoa</taxon>
        <taxon>Porifera</taxon>
        <taxon>Demospongiae</taxon>
        <taxon>Heteroscleromorpha</taxon>
        <taxon>Haplosclerida</taxon>
        <taxon>Niphatidae</taxon>
        <taxon>Amphimedon</taxon>
    </lineage>
</organism>